<sequence length="233" mass="26961">MDKSILDKKLKTLGYDPPEDYATSFGELVLKLEEEQIKHYTGNKLEKFKSSKGSDWNKLLKNYSEDLKLNLPAEFYDKNQFSDEKKLFLLNKLLNLSISSLYNHTSSDLEDKSSNSSTNQSFLRESDKLVINQLNLFLEELDLPLLNSDSKSSEVKSALELYLKLNHKHAGENTHNQIQDGKLLNNFLNDYSQGLKDNNDFIHLLRSLYTDDLCKLQSETIWITKEFSKLLKP</sequence>
<protein>
    <submittedName>
        <fullName evidence="1">Uncharacterized protein</fullName>
    </submittedName>
</protein>
<comment type="caution">
    <text evidence="1">The sequence shown here is derived from an EMBL/GenBank/DDBJ whole genome shotgun (WGS) entry which is preliminary data.</text>
</comment>
<gene>
    <name evidence="1" type="ordered locus">TP03_0551</name>
</gene>
<dbReference type="VEuPathDB" id="PiroplasmaDB:TpMuguga_03g00551"/>
<keyword evidence="2" id="KW-1185">Reference proteome</keyword>
<accession>Q4MZG8</accession>
<dbReference type="Proteomes" id="UP000001949">
    <property type="component" value="Unassembled WGS sequence"/>
</dbReference>
<dbReference type="RefSeq" id="XP_763579.1">
    <property type="nucleotide sequence ID" value="XM_758486.1"/>
</dbReference>
<dbReference type="AlphaFoldDB" id="Q4MZG8"/>
<name>Q4MZG8_THEPA</name>
<reference evidence="1 2" key="1">
    <citation type="journal article" date="2005" name="Science">
        <title>Genome sequence of Theileria parva, a bovine pathogen that transforms lymphocytes.</title>
        <authorList>
            <person name="Gardner M.J."/>
            <person name="Bishop R."/>
            <person name="Shah T."/>
            <person name="de Villiers E.P."/>
            <person name="Carlton J.M."/>
            <person name="Hall N."/>
            <person name="Ren Q."/>
            <person name="Paulsen I.T."/>
            <person name="Pain A."/>
            <person name="Berriman M."/>
            <person name="Wilson R.J.M."/>
            <person name="Sato S."/>
            <person name="Ralph S.A."/>
            <person name="Mann D.J."/>
            <person name="Xiong Z."/>
            <person name="Shallom S.J."/>
            <person name="Weidman J."/>
            <person name="Jiang L."/>
            <person name="Lynn J."/>
            <person name="Weaver B."/>
            <person name="Shoaibi A."/>
            <person name="Domingo A.R."/>
            <person name="Wasawo D."/>
            <person name="Crabtree J."/>
            <person name="Wortman J.R."/>
            <person name="Haas B."/>
            <person name="Angiuoli S.V."/>
            <person name="Creasy T.H."/>
            <person name="Lu C."/>
            <person name="Suh B."/>
            <person name="Silva J.C."/>
            <person name="Utterback T.R."/>
            <person name="Feldblyum T.V."/>
            <person name="Pertea M."/>
            <person name="Allen J."/>
            <person name="Nierman W.C."/>
            <person name="Taracha E.L.N."/>
            <person name="Salzberg S.L."/>
            <person name="White O.R."/>
            <person name="Fitzhugh H.A."/>
            <person name="Morzaria S."/>
            <person name="Venter J.C."/>
            <person name="Fraser C.M."/>
            <person name="Nene V."/>
        </authorList>
    </citation>
    <scope>NUCLEOTIDE SEQUENCE [LARGE SCALE GENOMIC DNA]</scope>
    <source>
        <strain evidence="1 2">Muguga</strain>
    </source>
</reference>
<dbReference type="GeneID" id="3500461"/>
<evidence type="ECO:0000313" key="1">
    <source>
        <dbReference type="EMBL" id="EAN31296.1"/>
    </source>
</evidence>
<organism evidence="1 2">
    <name type="scientific">Theileria parva</name>
    <name type="common">East coast fever infection agent</name>
    <dbReference type="NCBI Taxonomy" id="5875"/>
    <lineage>
        <taxon>Eukaryota</taxon>
        <taxon>Sar</taxon>
        <taxon>Alveolata</taxon>
        <taxon>Apicomplexa</taxon>
        <taxon>Aconoidasida</taxon>
        <taxon>Piroplasmida</taxon>
        <taxon>Theileriidae</taxon>
        <taxon>Theileria</taxon>
    </lineage>
</organism>
<dbReference type="OMA" id="DNNDFIH"/>
<dbReference type="InterPro" id="IPR019265">
    <property type="entry name" value="RTRAF"/>
</dbReference>
<proteinExistence type="predicted"/>
<dbReference type="Pfam" id="PF10036">
    <property type="entry name" value="RLL"/>
    <property type="match status" value="1"/>
</dbReference>
<dbReference type="EMBL" id="AAGK01000005">
    <property type="protein sequence ID" value="EAN31296.1"/>
    <property type="molecule type" value="Genomic_DNA"/>
</dbReference>
<dbReference type="eggNOG" id="ENOG502QXNE">
    <property type="taxonomic scope" value="Eukaryota"/>
</dbReference>
<dbReference type="InParanoid" id="Q4MZG8"/>
<dbReference type="KEGG" id="tpv:TP03_0551"/>
<dbReference type="STRING" id="5875.Q4MZG8"/>
<evidence type="ECO:0000313" key="2">
    <source>
        <dbReference type="Proteomes" id="UP000001949"/>
    </source>
</evidence>